<gene>
    <name evidence="1" type="ORF">B9Z19DRAFT_176356</name>
</gene>
<evidence type="ECO:0000313" key="1">
    <source>
        <dbReference type="EMBL" id="PUU77323.1"/>
    </source>
</evidence>
<keyword evidence="2" id="KW-1185">Reference proteome</keyword>
<evidence type="ECO:0000313" key="2">
    <source>
        <dbReference type="Proteomes" id="UP000244722"/>
    </source>
</evidence>
<dbReference type="AlphaFoldDB" id="A0A2T6ZPB5"/>
<dbReference type="STRING" id="42251.A0A2T6ZPB5"/>
<organism evidence="1 2">
    <name type="scientific">Tuber borchii</name>
    <name type="common">White truffle</name>
    <dbReference type="NCBI Taxonomy" id="42251"/>
    <lineage>
        <taxon>Eukaryota</taxon>
        <taxon>Fungi</taxon>
        <taxon>Dikarya</taxon>
        <taxon>Ascomycota</taxon>
        <taxon>Pezizomycotina</taxon>
        <taxon>Pezizomycetes</taxon>
        <taxon>Pezizales</taxon>
        <taxon>Tuberaceae</taxon>
        <taxon>Tuber</taxon>
    </lineage>
</organism>
<accession>A0A2T6ZPB5</accession>
<dbReference type="EMBL" id="NESQ01000155">
    <property type="protein sequence ID" value="PUU77323.1"/>
    <property type="molecule type" value="Genomic_DNA"/>
</dbReference>
<sequence>MIGRLLLEFTRLTALFIHYDVLVMKESPLDAEVTLISCQYLRILVAITRPNHLFNLLDRTYNVALSRHLPEVIRALVEKTDALKMIQEFQELMCSRTSSQPKLATHICHPIDVFSRVVRCMEHVMTGGFLDADLSDLEEPICRSAFLMLPTAERAIMAVLESHLQVLQFKEFTATIENLCQLEGSVCKMTGLDPQTKVFIMEKTKDRYPDLDPSEYQQLAEWTCRFPILLKMMMCSRMDFRLHGLVRTTDYLVRAWRENSGPDWRDSNLLRYGF</sequence>
<proteinExistence type="predicted"/>
<dbReference type="Proteomes" id="UP000244722">
    <property type="component" value="Unassembled WGS sequence"/>
</dbReference>
<comment type="caution">
    <text evidence="1">The sequence shown here is derived from an EMBL/GenBank/DDBJ whole genome shotgun (WGS) entry which is preliminary data.</text>
</comment>
<protein>
    <submittedName>
        <fullName evidence="1">Uncharacterized protein</fullName>
    </submittedName>
</protein>
<reference evidence="1 2" key="1">
    <citation type="submission" date="2017-04" db="EMBL/GenBank/DDBJ databases">
        <title>Draft genome sequence of Tuber borchii Vittad., a whitish edible truffle.</title>
        <authorList>
            <consortium name="DOE Joint Genome Institute"/>
            <person name="Murat C."/>
            <person name="Kuo A."/>
            <person name="Barry K.W."/>
            <person name="Clum A."/>
            <person name="Dockter R.B."/>
            <person name="Fauchery L."/>
            <person name="Iotti M."/>
            <person name="Kohler A."/>
            <person name="Labutti K."/>
            <person name="Lindquist E.A."/>
            <person name="Lipzen A."/>
            <person name="Ohm R.A."/>
            <person name="Wang M."/>
            <person name="Grigoriev I.V."/>
            <person name="Zambonelli A."/>
            <person name="Martin F.M."/>
        </authorList>
    </citation>
    <scope>NUCLEOTIDE SEQUENCE [LARGE SCALE GENOMIC DNA]</scope>
    <source>
        <strain evidence="1 2">Tbo3840</strain>
    </source>
</reference>
<name>A0A2T6ZPB5_TUBBO</name>